<sequence length="293" mass="33074">MQNNYINFKKERDLGSIISDTFKFIREEYKSIFRLYIKHVGWLLLLVVAMSTYYQYESLNITGDFLSNGNPQDFLLEMISETGLAILLLSLTSIAYSALSITTINSIIKSYVKNEGEIKDEDVSHFISQFFGNSLLSLIVVGILVSIGFLLCVLPGIYLIVPLSLIFPIIVFQEKSFSDAFSECFKLIKQNWWISFATLLIISILIWLISGLFQLPIVIMSAMETFTSIEETGAAGTANLASNWLYMTFYVLSALAQYILGIVTLISIALIYFNLNEYHNKTGTLEDIDRIGS</sequence>
<dbReference type="EMBL" id="JBHTIV010000002">
    <property type="protein sequence ID" value="MFD0931214.1"/>
    <property type="molecule type" value="Genomic_DNA"/>
</dbReference>
<proteinExistence type="predicted"/>
<evidence type="ECO:0000313" key="2">
    <source>
        <dbReference type="EMBL" id="MFD0931214.1"/>
    </source>
</evidence>
<keyword evidence="3" id="KW-1185">Reference proteome</keyword>
<comment type="caution">
    <text evidence="2">The sequence shown here is derived from an EMBL/GenBank/DDBJ whole genome shotgun (WGS) entry which is preliminary data.</text>
</comment>
<feature type="transmembrane region" description="Helical" evidence="1">
    <location>
        <begin position="84"/>
        <end position="108"/>
    </location>
</feature>
<dbReference type="Proteomes" id="UP001597049">
    <property type="component" value="Unassembled WGS sequence"/>
</dbReference>
<feature type="transmembrane region" description="Helical" evidence="1">
    <location>
        <begin position="249"/>
        <end position="273"/>
    </location>
</feature>
<feature type="transmembrane region" description="Helical" evidence="1">
    <location>
        <begin position="35"/>
        <end position="56"/>
    </location>
</feature>
<reference evidence="3" key="1">
    <citation type="journal article" date="2019" name="Int. J. Syst. Evol. Microbiol.">
        <title>The Global Catalogue of Microorganisms (GCM) 10K type strain sequencing project: providing services to taxonomists for standard genome sequencing and annotation.</title>
        <authorList>
            <consortium name="The Broad Institute Genomics Platform"/>
            <consortium name="The Broad Institute Genome Sequencing Center for Infectious Disease"/>
            <person name="Wu L."/>
            <person name="Ma J."/>
        </authorList>
    </citation>
    <scope>NUCLEOTIDE SEQUENCE [LARGE SCALE GENOMIC DNA]</scope>
    <source>
        <strain evidence="3">CCUG 56752</strain>
    </source>
</reference>
<organism evidence="2 3">
    <name type="scientific">Psychroflexus salinarum</name>
    <dbReference type="NCBI Taxonomy" id="546024"/>
    <lineage>
        <taxon>Bacteria</taxon>
        <taxon>Pseudomonadati</taxon>
        <taxon>Bacteroidota</taxon>
        <taxon>Flavobacteriia</taxon>
        <taxon>Flavobacteriales</taxon>
        <taxon>Flavobacteriaceae</taxon>
        <taxon>Psychroflexus</taxon>
    </lineage>
</organism>
<dbReference type="RefSeq" id="WP_379656550.1">
    <property type="nucleotide sequence ID" value="NZ_JBHTIV010000002.1"/>
</dbReference>
<gene>
    <name evidence="2" type="ORF">ACFQ0R_01235</name>
</gene>
<keyword evidence="1" id="KW-0812">Transmembrane</keyword>
<name>A0ABW3GRF2_9FLAO</name>
<protein>
    <recommendedName>
        <fullName evidence="4">Membrane domain of glycerophosphoryl diester phosphodiesterase</fullName>
    </recommendedName>
</protein>
<evidence type="ECO:0008006" key="4">
    <source>
        <dbReference type="Google" id="ProtNLM"/>
    </source>
</evidence>
<evidence type="ECO:0000313" key="3">
    <source>
        <dbReference type="Proteomes" id="UP001597049"/>
    </source>
</evidence>
<feature type="transmembrane region" description="Helical" evidence="1">
    <location>
        <begin position="129"/>
        <end position="150"/>
    </location>
</feature>
<feature type="transmembrane region" description="Helical" evidence="1">
    <location>
        <begin position="156"/>
        <end position="172"/>
    </location>
</feature>
<keyword evidence="1" id="KW-1133">Transmembrane helix</keyword>
<feature type="transmembrane region" description="Helical" evidence="1">
    <location>
        <begin position="192"/>
        <end position="213"/>
    </location>
</feature>
<accession>A0ABW3GRF2</accession>
<evidence type="ECO:0000256" key="1">
    <source>
        <dbReference type="SAM" id="Phobius"/>
    </source>
</evidence>
<keyword evidence="1" id="KW-0472">Membrane</keyword>